<dbReference type="Gene3D" id="3.10.450.50">
    <property type="match status" value="1"/>
</dbReference>
<evidence type="ECO:0000313" key="2">
    <source>
        <dbReference type="EMBL" id="BAY85191.1"/>
    </source>
</evidence>
<dbReference type="InterPro" id="IPR002075">
    <property type="entry name" value="NTF2_dom"/>
</dbReference>
<keyword evidence="3" id="KW-1185">Reference proteome</keyword>
<protein>
    <recommendedName>
        <fullName evidence="1">Nuclear transport factor 2 domain-containing protein</fullName>
    </recommendedName>
</protein>
<dbReference type="InterPro" id="IPR032710">
    <property type="entry name" value="NTF2-like_dom_sf"/>
</dbReference>
<dbReference type="OrthoDB" id="465629at2"/>
<feature type="domain" description="Nuclear transport factor 2" evidence="1">
    <location>
        <begin position="20"/>
        <end position="113"/>
    </location>
</feature>
<accession>A0A1Z4LVM6</accession>
<name>A0A1Z4LVM6_9CYAN</name>
<gene>
    <name evidence="2" type="ORF">NIES267_46900</name>
</gene>
<evidence type="ECO:0000313" key="3">
    <source>
        <dbReference type="Proteomes" id="UP000218418"/>
    </source>
</evidence>
<dbReference type="EMBL" id="AP018227">
    <property type="protein sequence ID" value="BAY85191.1"/>
    <property type="molecule type" value="Genomic_DNA"/>
</dbReference>
<proteinExistence type="predicted"/>
<dbReference type="AlphaFoldDB" id="A0A1Z4LVM6"/>
<dbReference type="CDD" id="cd00531">
    <property type="entry name" value="NTF2_like"/>
    <property type="match status" value="1"/>
</dbReference>
<reference evidence="2 3" key="1">
    <citation type="submission" date="2017-06" db="EMBL/GenBank/DDBJ databases">
        <title>Genome sequencing of cyanobaciteial culture collection at National Institute for Environmental Studies (NIES).</title>
        <authorList>
            <person name="Hirose Y."/>
            <person name="Shimura Y."/>
            <person name="Fujisawa T."/>
            <person name="Nakamura Y."/>
            <person name="Kawachi M."/>
        </authorList>
    </citation>
    <scope>NUCLEOTIDE SEQUENCE [LARGE SCALE GENOMIC DNA]</scope>
    <source>
        <strain evidence="2 3">NIES-267</strain>
    </source>
</reference>
<evidence type="ECO:0000259" key="1">
    <source>
        <dbReference type="Pfam" id="PF02136"/>
    </source>
</evidence>
<dbReference type="Proteomes" id="UP000218418">
    <property type="component" value="Chromosome"/>
</dbReference>
<dbReference type="SUPFAM" id="SSF54427">
    <property type="entry name" value="NTF2-like"/>
    <property type="match status" value="1"/>
</dbReference>
<dbReference type="Pfam" id="PF02136">
    <property type="entry name" value="NTF2"/>
    <property type="match status" value="1"/>
</dbReference>
<organism evidence="2 3">
    <name type="scientific">Calothrix parasitica NIES-267</name>
    <dbReference type="NCBI Taxonomy" id="1973488"/>
    <lineage>
        <taxon>Bacteria</taxon>
        <taxon>Bacillati</taxon>
        <taxon>Cyanobacteriota</taxon>
        <taxon>Cyanophyceae</taxon>
        <taxon>Nostocales</taxon>
        <taxon>Calotrichaceae</taxon>
        <taxon>Calothrix</taxon>
    </lineage>
</organism>
<sequence length="135" mass="15207">MSAVQSKESIDIQGINEPRIQQYFQSLNGSDYEKTASLFAESGVMHPPFESGITGRDAILSYLHKEAIDIKAYPREAISRILEDNQTQIKVAGKVETPWFGVNVSWLFTLNENLQILDVKIKLLASPQELLSLRK</sequence>